<sequence>MTEKEKEQTDAQSPLSHETQEIIEDMMETEAKIAKKQEQIKQNKKEMKQIEKSNLWKKSTLFRKLKRLFTNQTKHDRTMKLELLKEEYDTLRKELEETKEKLQQTLLDDRILKTTDLQKAVRHQKKEGNLPAYVRSITQQKRQHDRNYKDALQFAARTFMNEKEAYRNLVYADVLESLRIEEIPEFIVRAGLTDDPLPLTSAATFRGSLTMRMRKQQLTGPLPEMLLDHKQTAYRFMEQLNVRAPWSSSEIYSIDNLPIREGIVIKPEDGAGSRGVYLVYDLDDIIDIKHSKMLENWQALIESMQADLESGRVENDRWYMEELILENIETRAPARDVKFYCFYGKVGLILEIIRFPETRYSWWTADGDRIRTGKYDDDLFIGTGVTQAEVGMAASISTHIPAPFMRIDFLREAEGLVFGEFTPKPGNYDEFDEKTDRWMGELFLEAEERLMKDLLEGKKFMEYDKLKGHLLP</sequence>
<dbReference type="Proteomes" id="UP001596990">
    <property type="component" value="Unassembled WGS sequence"/>
</dbReference>
<reference evidence="3" key="1">
    <citation type="journal article" date="2019" name="Int. J. Syst. Evol. Microbiol.">
        <title>The Global Catalogue of Microorganisms (GCM) 10K type strain sequencing project: providing services to taxonomists for standard genome sequencing and annotation.</title>
        <authorList>
            <consortium name="The Broad Institute Genomics Platform"/>
            <consortium name="The Broad Institute Genome Sequencing Center for Infectious Disease"/>
            <person name="Wu L."/>
            <person name="Ma J."/>
        </authorList>
    </citation>
    <scope>NUCLEOTIDE SEQUENCE [LARGE SCALE GENOMIC DNA]</scope>
    <source>
        <strain evidence="3">CCUG 56607</strain>
    </source>
</reference>
<dbReference type="InterPro" id="IPR029465">
    <property type="entry name" value="ATPgrasp_TupA"/>
</dbReference>
<feature type="region of interest" description="Disordered" evidence="1">
    <location>
        <begin position="1"/>
        <end position="20"/>
    </location>
</feature>
<evidence type="ECO:0000313" key="3">
    <source>
        <dbReference type="Proteomes" id="UP001596990"/>
    </source>
</evidence>
<protein>
    <submittedName>
        <fullName evidence="2">ATP-grasp fold amidoligase family protein</fullName>
    </submittedName>
</protein>
<evidence type="ECO:0000313" key="2">
    <source>
        <dbReference type="EMBL" id="MFD1020148.1"/>
    </source>
</evidence>
<dbReference type="SUPFAM" id="SSF56059">
    <property type="entry name" value="Glutathione synthetase ATP-binding domain-like"/>
    <property type="match status" value="1"/>
</dbReference>
<name>A0ABW3L4U8_9BACI</name>
<dbReference type="EMBL" id="JBHTKL010000005">
    <property type="protein sequence ID" value="MFD1020148.1"/>
    <property type="molecule type" value="Genomic_DNA"/>
</dbReference>
<comment type="caution">
    <text evidence="2">The sequence shown here is derived from an EMBL/GenBank/DDBJ whole genome shotgun (WGS) entry which is preliminary data.</text>
</comment>
<dbReference type="RefSeq" id="WP_386061236.1">
    <property type="nucleotide sequence ID" value="NZ_JBHTKL010000005.1"/>
</dbReference>
<evidence type="ECO:0000256" key="1">
    <source>
        <dbReference type="SAM" id="MobiDB-lite"/>
    </source>
</evidence>
<dbReference type="Pfam" id="PF14305">
    <property type="entry name" value="ATPgrasp_TupA"/>
    <property type="match status" value="1"/>
</dbReference>
<organism evidence="2 3">
    <name type="scientific">Thalassobacillus hwangdonensis</name>
    <dbReference type="NCBI Taxonomy" id="546108"/>
    <lineage>
        <taxon>Bacteria</taxon>
        <taxon>Bacillati</taxon>
        <taxon>Bacillota</taxon>
        <taxon>Bacilli</taxon>
        <taxon>Bacillales</taxon>
        <taxon>Bacillaceae</taxon>
        <taxon>Thalassobacillus</taxon>
    </lineage>
</organism>
<gene>
    <name evidence="2" type="ORF">ACFQ2J_13255</name>
</gene>
<keyword evidence="3" id="KW-1185">Reference proteome</keyword>
<proteinExistence type="predicted"/>
<accession>A0ABW3L4U8</accession>